<dbReference type="EMBL" id="ML145164">
    <property type="protein sequence ID" value="TBU55734.1"/>
    <property type="molecule type" value="Genomic_DNA"/>
</dbReference>
<gene>
    <name evidence="1" type="ORF">BD310DRAFT_933170</name>
</gene>
<organism evidence="1 2">
    <name type="scientific">Dichomitus squalens</name>
    <dbReference type="NCBI Taxonomy" id="114155"/>
    <lineage>
        <taxon>Eukaryota</taxon>
        <taxon>Fungi</taxon>
        <taxon>Dikarya</taxon>
        <taxon>Basidiomycota</taxon>
        <taxon>Agaricomycotina</taxon>
        <taxon>Agaricomycetes</taxon>
        <taxon>Polyporales</taxon>
        <taxon>Polyporaceae</taxon>
        <taxon>Dichomitus</taxon>
    </lineage>
</organism>
<evidence type="ECO:0000313" key="2">
    <source>
        <dbReference type="Proteomes" id="UP000292082"/>
    </source>
</evidence>
<evidence type="ECO:0000313" key="1">
    <source>
        <dbReference type="EMBL" id="TBU55734.1"/>
    </source>
</evidence>
<dbReference type="AlphaFoldDB" id="A0A4Q9PNI2"/>
<protein>
    <submittedName>
        <fullName evidence="1">Uncharacterized protein</fullName>
    </submittedName>
</protein>
<dbReference type="Proteomes" id="UP000292082">
    <property type="component" value="Unassembled WGS sequence"/>
</dbReference>
<keyword evidence="2" id="KW-1185">Reference proteome</keyword>
<name>A0A4Q9PNI2_9APHY</name>
<sequence length="162" mass="17478">MSELVVIALTLNKHHLSRGMSPKGGSALLRILLKNGLICFVSSVTLNGVMLAVDSTEWQVDGGLISVSDVLGSYRNALTTIILSRFLLDLGALRLNTDTVLLDASGEAISTQFTVHRSDVPSAANPPDWHAIEFWRSEISPIGTLDDTSKNPCNSHIASVYF</sequence>
<proteinExistence type="predicted"/>
<accession>A0A4Q9PNI2</accession>
<reference evidence="1 2" key="1">
    <citation type="submission" date="2019-01" db="EMBL/GenBank/DDBJ databases">
        <title>Draft genome sequences of three monokaryotic isolates of the white-rot basidiomycete fungus Dichomitus squalens.</title>
        <authorList>
            <consortium name="DOE Joint Genome Institute"/>
            <person name="Lopez S.C."/>
            <person name="Andreopoulos B."/>
            <person name="Pangilinan J."/>
            <person name="Lipzen A."/>
            <person name="Riley R."/>
            <person name="Ahrendt S."/>
            <person name="Ng V."/>
            <person name="Barry K."/>
            <person name="Daum C."/>
            <person name="Grigoriev I.V."/>
            <person name="Hilden K.S."/>
            <person name="Makela M.R."/>
            <person name="de Vries R.P."/>
        </authorList>
    </citation>
    <scope>NUCLEOTIDE SEQUENCE [LARGE SCALE GENOMIC DNA]</scope>
    <source>
        <strain evidence="1 2">CBS 464.89</strain>
    </source>
</reference>